<protein>
    <recommendedName>
        <fullName evidence="5">Aminotransferase class I/classII large domain-containing protein</fullName>
    </recommendedName>
</protein>
<comment type="cofactor">
    <cofactor evidence="1">
        <name>pyridoxal 5'-phosphate</name>
        <dbReference type="ChEBI" id="CHEBI:597326"/>
    </cofactor>
</comment>
<evidence type="ECO:0000256" key="4">
    <source>
        <dbReference type="ARBA" id="ARBA00022898"/>
    </source>
</evidence>
<dbReference type="AlphaFoldDB" id="A0A1B8AI49"/>
<gene>
    <name evidence="6" type="ORF">FPOA_11802</name>
</gene>
<dbReference type="InterPro" id="IPR015422">
    <property type="entry name" value="PyrdxlP-dep_Trfase_small"/>
</dbReference>
<dbReference type="InterPro" id="IPR015424">
    <property type="entry name" value="PyrdxlP-dep_Trfase"/>
</dbReference>
<dbReference type="GO" id="GO:0030170">
    <property type="term" value="F:pyridoxal phosphate binding"/>
    <property type="evidence" value="ECO:0007669"/>
    <property type="project" value="InterPro"/>
</dbReference>
<dbReference type="Proteomes" id="UP000091967">
    <property type="component" value="Unassembled WGS sequence"/>
</dbReference>
<dbReference type="PANTHER" id="PTHR13693:SF77">
    <property type="entry name" value="8-AMINO-7-OXONONANOATE SYNTHASE"/>
    <property type="match status" value="1"/>
</dbReference>
<name>A0A1B8AI49_FUSPO</name>
<dbReference type="Gene3D" id="3.90.1150.10">
    <property type="entry name" value="Aspartate Aminotransferase, domain 1"/>
    <property type="match status" value="1"/>
</dbReference>
<dbReference type="Pfam" id="PF00155">
    <property type="entry name" value="Aminotran_1_2"/>
    <property type="match status" value="1"/>
</dbReference>
<comment type="caution">
    <text evidence="6">The sequence shown here is derived from an EMBL/GenBank/DDBJ whole genome shotgun (WGS) entry which is preliminary data.</text>
</comment>
<dbReference type="EMBL" id="LYXU01000004">
    <property type="protein sequence ID" value="OBS20081.1"/>
    <property type="molecule type" value="Genomic_DNA"/>
</dbReference>
<feature type="domain" description="Aminotransferase class I/classII large" evidence="5">
    <location>
        <begin position="4"/>
        <end position="274"/>
    </location>
</feature>
<dbReference type="PANTHER" id="PTHR13693">
    <property type="entry name" value="CLASS II AMINOTRANSFERASE/8-AMINO-7-OXONONANOATE SYNTHASE"/>
    <property type="match status" value="1"/>
</dbReference>
<organism evidence="6 7">
    <name type="scientific">Fusarium poae</name>
    <dbReference type="NCBI Taxonomy" id="36050"/>
    <lineage>
        <taxon>Eukaryota</taxon>
        <taxon>Fungi</taxon>
        <taxon>Dikarya</taxon>
        <taxon>Ascomycota</taxon>
        <taxon>Pezizomycotina</taxon>
        <taxon>Sordariomycetes</taxon>
        <taxon>Hypocreomycetidae</taxon>
        <taxon>Hypocreales</taxon>
        <taxon>Nectriaceae</taxon>
        <taxon>Fusarium</taxon>
    </lineage>
</organism>
<dbReference type="SUPFAM" id="SSF53383">
    <property type="entry name" value="PLP-dependent transferases"/>
    <property type="match status" value="1"/>
</dbReference>
<evidence type="ECO:0000313" key="6">
    <source>
        <dbReference type="EMBL" id="OBS20081.1"/>
    </source>
</evidence>
<evidence type="ECO:0000256" key="2">
    <source>
        <dbReference type="ARBA" id="ARBA00010008"/>
    </source>
</evidence>
<keyword evidence="7" id="KW-1185">Reference proteome</keyword>
<dbReference type="InterPro" id="IPR050087">
    <property type="entry name" value="AON_synthase_class-II"/>
</dbReference>
<dbReference type="GO" id="GO:0009102">
    <property type="term" value="P:biotin biosynthetic process"/>
    <property type="evidence" value="ECO:0007669"/>
    <property type="project" value="TreeGrafter"/>
</dbReference>
<keyword evidence="3" id="KW-0808">Transferase</keyword>
<evidence type="ECO:0000256" key="3">
    <source>
        <dbReference type="ARBA" id="ARBA00022679"/>
    </source>
</evidence>
<dbReference type="Gene3D" id="3.40.640.10">
    <property type="entry name" value="Type I PLP-dependent aspartate aminotransferase-like (Major domain)"/>
    <property type="match status" value="1"/>
</dbReference>
<evidence type="ECO:0000256" key="1">
    <source>
        <dbReference type="ARBA" id="ARBA00001933"/>
    </source>
</evidence>
<dbReference type="InterPro" id="IPR015421">
    <property type="entry name" value="PyrdxlP-dep_Trfase_major"/>
</dbReference>
<proteinExistence type="inferred from homology"/>
<reference evidence="6 7" key="1">
    <citation type="submission" date="2016-06" db="EMBL/GenBank/DDBJ databases">
        <title>Living apart together: crosstalk between the core and supernumerary genomes in a fungal plant pathogen.</title>
        <authorList>
            <person name="Vanheule A."/>
            <person name="Audenaert K."/>
            <person name="Warris S."/>
            <person name="Van De Geest H."/>
            <person name="Schijlen E."/>
            <person name="Hofte M."/>
            <person name="De Saeger S."/>
            <person name="Haesaert G."/>
            <person name="Waalwijk C."/>
            <person name="Van Der Lee T."/>
        </authorList>
    </citation>
    <scope>NUCLEOTIDE SEQUENCE [LARGE SCALE GENOMIC DNA]</scope>
    <source>
        <strain evidence="6 7">2516</strain>
    </source>
</reference>
<evidence type="ECO:0000313" key="7">
    <source>
        <dbReference type="Proteomes" id="UP000091967"/>
    </source>
</evidence>
<dbReference type="OMA" id="AHQTAHD"/>
<dbReference type="InterPro" id="IPR004839">
    <property type="entry name" value="Aminotransferase_I/II_large"/>
</dbReference>
<evidence type="ECO:0000259" key="5">
    <source>
        <dbReference type="Pfam" id="PF00155"/>
    </source>
</evidence>
<dbReference type="GO" id="GO:0016740">
    <property type="term" value="F:transferase activity"/>
    <property type="evidence" value="ECO:0007669"/>
    <property type="project" value="UniProtKB-KW"/>
</dbReference>
<comment type="similarity">
    <text evidence="2">Belongs to the class-II pyridoxal-phosphate-dependent aminotransferase family. BioF subfamily.</text>
</comment>
<keyword evidence="4" id="KW-0663">Pyridoxal phosphate</keyword>
<accession>A0A1B8AI49</accession>
<dbReference type="STRING" id="36050.A0A1B8AI49"/>
<sequence>MLLAGDIIFYDELVHASAHDGMRLSRAARKIPFKHNCVYGEGGLDHVLSGLGEETSVFILVEGVYSMDGDVAPLRDIVSCVKSRLSGNGYIIVDEAHSTGIYGKQGRGLVCELGLEEEIFARLHTFGKAMSSFGAIVLCSSITREYLINYARTLIYTTALPFSCLASISLSYQYLQGDLIDARLTYLWGLVAHAHGLLLSLARTTTLVRVDEEAKSPIIPLFTSEPRSLAQFCQERGFTIRPIVAPTVPRGSERVRICLHAGNTAAEVEGLIGTIKEWIKLQEGTIARL</sequence>